<reference evidence="1" key="2">
    <citation type="journal article" date="2015" name="Fish Shellfish Immunol.">
        <title>Early steps in the European eel (Anguilla anguilla)-Vibrio vulnificus interaction in the gills: Role of the RtxA13 toxin.</title>
        <authorList>
            <person name="Callol A."/>
            <person name="Pajuelo D."/>
            <person name="Ebbesson L."/>
            <person name="Teles M."/>
            <person name="MacKenzie S."/>
            <person name="Amaro C."/>
        </authorList>
    </citation>
    <scope>NUCLEOTIDE SEQUENCE</scope>
</reference>
<dbReference type="EMBL" id="GBXM01024325">
    <property type="protein sequence ID" value="JAH84252.1"/>
    <property type="molecule type" value="Transcribed_RNA"/>
</dbReference>
<evidence type="ECO:0000313" key="1">
    <source>
        <dbReference type="EMBL" id="JAH84252.1"/>
    </source>
</evidence>
<dbReference type="AlphaFoldDB" id="A0A0E9W1M8"/>
<proteinExistence type="predicted"/>
<accession>A0A0E9W1M8</accession>
<name>A0A0E9W1M8_ANGAN</name>
<organism evidence="1">
    <name type="scientific">Anguilla anguilla</name>
    <name type="common">European freshwater eel</name>
    <name type="synonym">Muraena anguilla</name>
    <dbReference type="NCBI Taxonomy" id="7936"/>
    <lineage>
        <taxon>Eukaryota</taxon>
        <taxon>Metazoa</taxon>
        <taxon>Chordata</taxon>
        <taxon>Craniata</taxon>
        <taxon>Vertebrata</taxon>
        <taxon>Euteleostomi</taxon>
        <taxon>Actinopterygii</taxon>
        <taxon>Neopterygii</taxon>
        <taxon>Teleostei</taxon>
        <taxon>Anguilliformes</taxon>
        <taxon>Anguillidae</taxon>
        <taxon>Anguilla</taxon>
    </lineage>
</organism>
<sequence length="44" mass="5320">MSTNTVVSILNENTEPFKARLKFEILYHYLYSIPLQNSFKKFFF</sequence>
<reference evidence="1" key="1">
    <citation type="submission" date="2014-11" db="EMBL/GenBank/DDBJ databases">
        <authorList>
            <person name="Amaro Gonzalez C."/>
        </authorList>
    </citation>
    <scope>NUCLEOTIDE SEQUENCE</scope>
</reference>
<protein>
    <submittedName>
        <fullName evidence="1">Uncharacterized protein</fullName>
    </submittedName>
</protein>